<dbReference type="EMBL" id="JBHUOJ010000026">
    <property type="protein sequence ID" value="MFD2833906.1"/>
    <property type="molecule type" value="Genomic_DNA"/>
</dbReference>
<evidence type="ECO:0000313" key="2">
    <source>
        <dbReference type="EMBL" id="MFD2833906.1"/>
    </source>
</evidence>
<feature type="chain" id="PRO_5046087667" evidence="1">
    <location>
        <begin position="22"/>
        <end position="243"/>
    </location>
</feature>
<dbReference type="InterPro" id="IPR032676">
    <property type="entry name" value="YkuD_2"/>
</dbReference>
<evidence type="ECO:0000313" key="3">
    <source>
        <dbReference type="Proteomes" id="UP001597438"/>
    </source>
</evidence>
<feature type="signal peptide" evidence="1">
    <location>
        <begin position="1"/>
        <end position="21"/>
    </location>
</feature>
<dbReference type="CDD" id="cd16913">
    <property type="entry name" value="YkuD_like"/>
    <property type="match status" value="1"/>
</dbReference>
<dbReference type="Proteomes" id="UP001597438">
    <property type="component" value="Unassembled WGS sequence"/>
</dbReference>
<accession>A0ABW5X8B4</accession>
<dbReference type="PANTHER" id="PTHR38477">
    <property type="entry name" value="HYPOTHETICAL EXPORTED PROTEIN"/>
    <property type="match status" value="1"/>
</dbReference>
<dbReference type="InterPro" id="IPR005490">
    <property type="entry name" value="LD_TPept_cat_dom"/>
</dbReference>
<organism evidence="2 3">
    <name type="scientific">Christiangramia antarctica</name>
    <dbReference type="NCBI Taxonomy" id="2058158"/>
    <lineage>
        <taxon>Bacteria</taxon>
        <taxon>Pseudomonadati</taxon>
        <taxon>Bacteroidota</taxon>
        <taxon>Flavobacteriia</taxon>
        <taxon>Flavobacteriales</taxon>
        <taxon>Flavobacteriaceae</taxon>
        <taxon>Christiangramia</taxon>
    </lineage>
</organism>
<dbReference type="RefSeq" id="WP_251739222.1">
    <property type="nucleotide sequence ID" value="NZ_JBHUOJ010000026.1"/>
</dbReference>
<keyword evidence="1" id="KW-0732">Signal</keyword>
<protein>
    <submittedName>
        <fullName evidence="2">Murein L,D-transpeptidase catalytic domain family protein</fullName>
    </submittedName>
</protein>
<sequence length="243" mass="27125">MKYRILTVVFALTFSFAFTSARELNSITEPVKLTENIPADITNAEITVIELYSSFTEINSSMPALSVFEKAIQGYQKLDAEGKISNPLLTIIDFDLSSVEKRLWILNMDTQKVVFNDLVSHGKNTGVKFAEKFSNQVNSHQSSLGFYLTGETYYGKNGLSLFIDGLEKGFNSNARKRYVVIHGADYAEPSFVKRVGRLGRSYGCPAIPNSIAKNLINTIKGKSVVYIHKSDSNYQKKSTFLNS</sequence>
<keyword evidence="3" id="KW-1185">Reference proteome</keyword>
<dbReference type="PANTHER" id="PTHR38477:SF1">
    <property type="entry name" value="MUREIN L,D-TRANSPEPTIDASE CATALYTIC DOMAIN FAMILY PROTEIN"/>
    <property type="match status" value="1"/>
</dbReference>
<comment type="caution">
    <text evidence="2">The sequence shown here is derived from an EMBL/GenBank/DDBJ whole genome shotgun (WGS) entry which is preliminary data.</text>
</comment>
<reference evidence="3" key="1">
    <citation type="journal article" date="2019" name="Int. J. Syst. Evol. Microbiol.">
        <title>The Global Catalogue of Microorganisms (GCM) 10K type strain sequencing project: providing services to taxonomists for standard genome sequencing and annotation.</title>
        <authorList>
            <consortium name="The Broad Institute Genomics Platform"/>
            <consortium name="The Broad Institute Genome Sequencing Center for Infectious Disease"/>
            <person name="Wu L."/>
            <person name="Ma J."/>
        </authorList>
    </citation>
    <scope>NUCLEOTIDE SEQUENCE [LARGE SCALE GENOMIC DNA]</scope>
    <source>
        <strain evidence="3">KCTC 52925</strain>
    </source>
</reference>
<gene>
    <name evidence="2" type="ORF">ACFSYS_11450</name>
</gene>
<name>A0ABW5X8B4_9FLAO</name>
<dbReference type="Pfam" id="PF13645">
    <property type="entry name" value="YkuD_2"/>
    <property type="match status" value="1"/>
</dbReference>
<evidence type="ECO:0000256" key="1">
    <source>
        <dbReference type="SAM" id="SignalP"/>
    </source>
</evidence>
<proteinExistence type="predicted"/>